<feature type="transmembrane region" description="Helical" evidence="8">
    <location>
        <begin position="468"/>
        <end position="490"/>
    </location>
</feature>
<evidence type="ECO:0000256" key="2">
    <source>
        <dbReference type="ARBA" id="ARBA00009458"/>
    </source>
</evidence>
<dbReference type="InterPro" id="IPR002475">
    <property type="entry name" value="Bcl2-like"/>
</dbReference>
<keyword evidence="4" id="KW-0053">Apoptosis</keyword>
<dbReference type="PROSITE" id="PS50062">
    <property type="entry name" value="BCL2_FAMILY"/>
    <property type="match status" value="1"/>
</dbReference>
<dbReference type="GO" id="GO:0001836">
    <property type="term" value="P:release of cytochrome c from mitochondria"/>
    <property type="evidence" value="ECO:0007669"/>
    <property type="project" value="TreeGrafter"/>
</dbReference>
<name>A0A8B7NJK4_HYAAZ</name>
<sequence length="495" mass="53863">MNSSSTEFIQGAKGSEDENSNSISADDQINSMELENKPAPRFNGAGEALIQEILANKSRNGTADKKLSSDKEYSNPRSHVCCSCACAEDNDEENHGGDNEDDEEASEKLISESLCPSGSCSSTHPDSRTRKTNGHLWVGQNCKPNTNDITIPGPKFRLRVCSIKCTTHSASTELPGLQNGMQSNCLLDRPIVSLEKTLGSLDSHTCSAASNLNSSSVHFPSRTVDDLYLQVPGKSKGPRLRKISIPLLKPSSSSLELPNSDERPSSPVRRKLSNVSDVVTRKISSTIGWRTGRGAEEVVPQAKYLCSQYIRCRLKRAGLLHKKIGLQRIRSVVNLHWGLEVCEVFPRLLTLGHELERCHPNLYCSIVRQISVSLKSDKVVRHVMLALSSHLLRTDVTWARIISLYALAAALAADCVRQGHPEFVSSVVEGVGMAIERHSCQWIASQGGWSGVLVWSQPPAFELTPMQMLTMVGAAGVGIAALIGGAFSLLDHLMS</sequence>
<evidence type="ECO:0000256" key="3">
    <source>
        <dbReference type="ARBA" id="ARBA00022692"/>
    </source>
</evidence>
<keyword evidence="10" id="KW-1185">Reference proteome</keyword>
<dbReference type="GO" id="GO:0051400">
    <property type="term" value="F:BH domain binding"/>
    <property type="evidence" value="ECO:0007669"/>
    <property type="project" value="TreeGrafter"/>
</dbReference>
<dbReference type="InterPro" id="IPR046371">
    <property type="entry name" value="Bcl-2_BH1-3"/>
</dbReference>
<dbReference type="GO" id="GO:0005741">
    <property type="term" value="C:mitochondrial outer membrane"/>
    <property type="evidence" value="ECO:0007669"/>
    <property type="project" value="TreeGrafter"/>
</dbReference>
<keyword evidence="6 8" id="KW-0472">Membrane</keyword>
<dbReference type="InterPro" id="IPR026298">
    <property type="entry name" value="Bcl-2_fam"/>
</dbReference>
<dbReference type="GO" id="GO:0097192">
    <property type="term" value="P:extrinsic apoptotic signaling pathway in absence of ligand"/>
    <property type="evidence" value="ECO:0007669"/>
    <property type="project" value="TreeGrafter"/>
</dbReference>
<dbReference type="InterPro" id="IPR036834">
    <property type="entry name" value="Bcl-2-like_sf"/>
</dbReference>
<feature type="compositionally biased region" description="Low complexity" evidence="7">
    <location>
        <begin position="113"/>
        <end position="122"/>
    </location>
</feature>
<accession>A0A8B7NJK4</accession>
<dbReference type="PANTHER" id="PTHR11256:SF48">
    <property type="entry name" value="BCL-2-RELATED OVARIAN KILLER PROTEIN"/>
    <property type="match status" value="1"/>
</dbReference>
<dbReference type="GeneID" id="108670844"/>
<evidence type="ECO:0000256" key="1">
    <source>
        <dbReference type="ARBA" id="ARBA00004167"/>
    </source>
</evidence>
<keyword evidence="5 8" id="KW-1133">Transmembrane helix</keyword>
<keyword evidence="3 8" id="KW-0812">Transmembrane</keyword>
<feature type="domain" description="Bcl-2 Bcl-2 homology region 1-3" evidence="9">
    <location>
        <begin position="348"/>
        <end position="449"/>
    </location>
</feature>
<dbReference type="Pfam" id="PF00452">
    <property type="entry name" value="Bcl-2"/>
    <property type="match status" value="1"/>
</dbReference>
<dbReference type="GO" id="GO:0008630">
    <property type="term" value="P:intrinsic apoptotic signaling pathway in response to DNA damage"/>
    <property type="evidence" value="ECO:0007669"/>
    <property type="project" value="TreeGrafter"/>
</dbReference>
<feature type="region of interest" description="Disordered" evidence="7">
    <location>
        <begin position="252"/>
        <end position="271"/>
    </location>
</feature>
<dbReference type="SMART" id="SM00337">
    <property type="entry name" value="BCL"/>
    <property type="match status" value="1"/>
</dbReference>
<gene>
    <name evidence="11" type="primary">LOC108670844</name>
</gene>
<dbReference type="RefSeq" id="XP_018013822.1">
    <property type="nucleotide sequence ID" value="XM_018158333.2"/>
</dbReference>
<evidence type="ECO:0000313" key="10">
    <source>
        <dbReference type="Proteomes" id="UP000694843"/>
    </source>
</evidence>
<feature type="region of interest" description="Disordered" evidence="7">
    <location>
        <begin position="1"/>
        <end position="45"/>
    </location>
</feature>
<reference evidence="11" key="1">
    <citation type="submission" date="2025-08" db="UniProtKB">
        <authorList>
            <consortium name="RefSeq"/>
        </authorList>
    </citation>
    <scope>IDENTIFICATION</scope>
    <source>
        <tissue evidence="11">Whole organism</tissue>
    </source>
</reference>
<evidence type="ECO:0000259" key="9">
    <source>
        <dbReference type="SMART" id="SM00337"/>
    </source>
</evidence>
<dbReference type="CDD" id="cd06845">
    <property type="entry name" value="Bcl-2_like"/>
    <property type="match status" value="1"/>
</dbReference>
<comment type="similarity">
    <text evidence="2">Belongs to the Bcl-2 family.</text>
</comment>
<dbReference type="KEGG" id="hazt:108670844"/>
<proteinExistence type="inferred from homology"/>
<organism evidence="10 11">
    <name type="scientific">Hyalella azteca</name>
    <name type="common">Amphipod</name>
    <dbReference type="NCBI Taxonomy" id="294128"/>
    <lineage>
        <taxon>Eukaryota</taxon>
        <taxon>Metazoa</taxon>
        <taxon>Ecdysozoa</taxon>
        <taxon>Arthropoda</taxon>
        <taxon>Crustacea</taxon>
        <taxon>Multicrustacea</taxon>
        <taxon>Malacostraca</taxon>
        <taxon>Eumalacostraca</taxon>
        <taxon>Peracarida</taxon>
        <taxon>Amphipoda</taxon>
        <taxon>Senticaudata</taxon>
        <taxon>Talitrida</taxon>
        <taxon>Talitroidea</taxon>
        <taxon>Hyalellidae</taxon>
        <taxon>Hyalella</taxon>
    </lineage>
</organism>
<evidence type="ECO:0000313" key="11">
    <source>
        <dbReference type="RefSeq" id="XP_018013822.1"/>
    </source>
</evidence>
<dbReference type="GO" id="GO:0042981">
    <property type="term" value="P:regulation of apoptotic process"/>
    <property type="evidence" value="ECO:0007669"/>
    <property type="project" value="InterPro"/>
</dbReference>
<evidence type="ECO:0000256" key="7">
    <source>
        <dbReference type="SAM" id="MobiDB-lite"/>
    </source>
</evidence>
<evidence type="ECO:0000256" key="8">
    <source>
        <dbReference type="SAM" id="Phobius"/>
    </source>
</evidence>
<protein>
    <submittedName>
        <fullName evidence="11">Uncharacterized protein LOC108670844</fullName>
    </submittedName>
</protein>
<feature type="region of interest" description="Disordered" evidence="7">
    <location>
        <begin position="113"/>
        <end position="132"/>
    </location>
</feature>
<dbReference type="AlphaFoldDB" id="A0A8B7NJK4"/>
<comment type="subcellular location">
    <subcellularLocation>
        <location evidence="1">Membrane</location>
        <topology evidence="1">Single-pass membrane protein</topology>
    </subcellularLocation>
</comment>
<dbReference type="Proteomes" id="UP000694843">
    <property type="component" value="Unplaced"/>
</dbReference>
<evidence type="ECO:0000256" key="6">
    <source>
        <dbReference type="ARBA" id="ARBA00023136"/>
    </source>
</evidence>
<dbReference type="OrthoDB" id="6021377at2759"/>
<dbReference type="PANTHER" id="PTHR11256">
    <property type="entry name" value="BCL-2 RELATED"/>
    <property type="match status" value="1"/>
</dbReference>
<dbReference type="SUPFAM" id="SSF56854">
    <property type="entry name" value="Bcl-2 inhibitors of programmed cell death"/>
    <property type="match status" value="1"/>
</dbReference>
<dbReference type="Gene3D" id="1.10.437.10">
    <property type="entry name" value="Blc2-like"/>
    <property type="match status" value="1"/>
</dbReference>
<evidence type="ECO:0000256" key="5">
    <source>
        <dbReference type="ARBA" id="ARBA00022989"/>
    </source>
</evidence>
<evidence type="ECO:0000256" key="4">
    <source>
        <dbReference type="ARBA" id="ARBA00022703"/>
    </source>
</evidence>
<feature type="compositionally biased region" description="Polar residues" evidence="7">
    <location>
        <begin position="20"/>
        <end position="33"/>
    </location>
</feature>